<dbReference type="EMBL" id="LGST01000042">
    <property type="protein sequence ID" value="KND97317.1"/>
    <property type="molecule type" value="Genomic_DNA"/>
</dbReference>
<organism evidence="2 3">
    <name type="scientific">Candidozyma auris</name>
    <name type="common">Yeast</name>
    <name type="synonym">Candida auris</name>
    <dbReference type="NCBI Taxonomy" id="498019"/>
    <lineage>
        <taxon>Eukaryota</taxon>
        <taxon>Fungi</taxon>
        <taxon>Dikarya</taxon>
        <taxon>Ascomycota</taxon>
        <taxon>Saccharomycotina</taxon>
        <taxon>Pichiomycetes</taxon>
        <taxon>Metschnikowiaceae</taxon>
        <taxon>Candidozyma</taxon>
    </lineage>
</organism>
<comment type="caution">
    <text evidence="2">The sequence shown here is derived from an EMBL/GenBank/DDBJ whole genome shotgun (WGS) entry which is preliminary data.</text>
</comment>
<sequence>MRAKSVFSAIALFATTKQWKIGTTNSKCIDYGGNSPDLRIWGPLAGISRGEMAIKVMYMSGDVILKSCSQRRKRKQRLSPRSVAVGDTGPQTALGGWLAGDVT</sequence>
<dbReference type="AlphaFoldDB" id="A0A0L0NT19"/>
<accession>A0A0L0NT19</accession>
<feature type="region of interest" description="Disordered" evidence="1">
    <location>
        <begin position="72"/>
        <end position="92"/>
    </location>
</feature>
<reference evidence="3" key="1">
    <citation type="journal article" date="2015" name="BMC Genomics">
        <title>Draft genome of a commonly misdiagnosed multidrug resistant pathogen Candida auris.</title>
        <authorList>
            <person name="Chatterjee S."/>
            <person name="Alampalli S.V."/>
            <person name="Nageshan R.K."/>
            <person name="Chettiar S.T."/>
            <person name="Joshi S."/>
            <person name="Tatu U.S."/>
        </authorList>
    </citation>
    <scope>NUCLEOTIDE SEQUENCE [LARGE SCALE GENOMIC DNA]</scope>
    <source>
        <strain evidence="3">6684</strain>
    </source>
</reference>
<proteinExistence type="predicted"/>
<gene>
    <name evidence="2" type="ORF">QG37_06307</name>
</gene>
<evidence type="ECO:0000313" key="3">
    <source>
        <dbReference type="Proteomes" id="UP000037122"/>
    </source>
</evidence>
<protein>
    <submittedName>
        <fullName evidence="2">Uncharacterized protein</fullName>
    </submittedName>
</protein>
<evidence type="ECO:0000313" key="2">
    <source>
        <dbReference type="EMBL" id="KND97317.1"/>
    </source>
</evidence>
<name>A0A0L0NT19_CANAR</name>
<evidence type="ECO:0000256" key="1">
    <source>
        <dbReference type="SAM" id="MobiDB-lite"/>
    </source>
</evidence>
<dbReference type="Proteomes" id="UP000037122">
    <property type="component" value="Unassembled WGS sequence"/>
</dbReference>
<dbReference type="VEuPathDB" id="FungiDB:QG37_06307"/>